<dbReference type="Proteomes" id="UP000298652">
    <property type="component" value="Chromosome 5"/>
</dbReference>
<gene>
    <name evidence="1" type="ORF">SEVIR_5G050100v2</name>
</gene>
<name>A0A4U6UG08_SETVI</name>
<sequence>MHYTTIATGLGLFILRIWKKTIMLHVETKRSLNGSPVCTVILRWKPELPASDSDYPCWRTERFLPGYHFTRQLASITIPRLVQKRKNQFKINIKSVSTQFLTKSMVSAWLLPMHCLKSFSPKLPCHRNTSTIYTPKS</sequence>
<organism evidence="1 2">
    <name type="scientific">Setaria viridis</name>
    <name type="common">Green bristlegrass</name>
    <name type="synonym">Setaria italica subsp. viridis</name>
    <dbReference type="NCBI Taxonomy" id="4556"/>
    <lineage>
        <taxon>Eukaryota</taxon>
        <taxon>Viridiplantae</taxon>
        <taxon>Streptophyta</taxon>
        <taxon>Embryophyta</taxon>
        <taxon>Tracheophyta</taxon>
        <taxon>Spermatophyta</taxon>
        <taxon>Magnoliopsida</taxon>
        <taxon>Liliopsida</taxon>
        <taxon>Poales</taxon>
        <taxon>Poaceae</taxon>
        <taxon>PACMAD clade</taxon>
        <taxon>Panicoideae</taxon>
        <taxon>Panicodae</taxon>
        <taxon>Paniceae</taxon>
        <taxon>Cenchrinae</taxon>
        <taxon>Setaria</taxon>
    </lineage>
</organism>
<keyword evidence="2" id="KW-1185">Reference proteome</keyword>
<evidence type="ECO:0000313" key="2">
    <source>
        <dbReference type="Proteomes" id="UP000298652"/>
    </source>
</evidence>
<dbReference type="EMBL" id="CM016556">
    <property type="protein sequence ID" value="TKW12659.1"/>
    <property type="molecule type" value="Genomic_DNA"/>
</dbReference>
<protein>
    <submittedName>
        <fullName evidence="1">Uncharacterized protein</fullName>
    </submittedName>
</protein>
<accession>A0A4U6UG08</accession>
<proteinExistence type="predicted"/>
<dbReference type="Gramene" id="TKW12659">
    <property type="protein sequence ID" value="TKW12659"/>
    <property type="gene ID" value="SEVIR_5G050100v2"/>
</dbReference>
<reference evidence="1" key="1">
    <citation type="submission" date="2019-03" db="EMBL/GenBank/DDBJ databases">
        <title>WGS assembly of Setaria viridis.</title>
        <authorList>
            <person name="Huang P."/>
            <person name="Jenkins J."/>
            <person name="Grimwood J."/>
            <person name="Barry K."/>
            <person name="Healey A."/>
            <person name="Mamidi S."/>
            <person name="Sreedasyam A."/>
            <person name="Shu S."/>
            <person name="Feldman M."/>
            <person name="Wu J."/>
            <person name="Yu Y."/>
            <person name="Chen C."/>
            <person name="Johnson J."/>
            <person name="Rokhsar D."/>
            <person name="Baxter I."/>
            <person name="Schmutz J."/>
            <person name="Brutnell T."/>
            <person name="Kellogg E."/>
        </authorList>
    </citation>
    <scope>NUCLEOTIDE SEQUENCE [LARGE SCALE GENOMIC DNA]</scope>
</reference>
<evidence type="ECO:0000313" key="1">
    <source>
        <dbReference type="EMBL" id="TKW12659.1"/>
    </source>
</evidence>
<dbReference type="AlphaFoldDB" id="A0A4U6UG08"/>